<dbReference type="Proteomes" id="UP001244586">
    <property type="component" value="Plasmid pAYTCM-2"/>
</dbReference>
<dbReference type="EMBL" id="CP121778">
    <property type="protein sequence ID" value="WMG20060.1"/>
    <property type="molecule type" value="Genomic_DNA"/>
</dbReference>
<dbReference type="RefSeq" id="WP_308469683.1">
    <property type="nucleotide sequence ID" value="NZ_CP121778.1"/>
</dbReference>
<evidence type="ECO:0008006" key="3">
    <source>
        <dbReference type="Google" id="ProtNLM"/>
    </source>
</evidence>
<evidence type="ECO:0000313" key="2">
    <source>
        <dbReference type="Proteomes" id="UP001244586"/>
    </source>
</evidence>
<proteinExistence type="predicted"/>
<sequence>MKNECKSAVEAELGRKLSDKEADLLEQQFIKASRELPAEDIKAWKSMSDEERAEAIADRAIKNYTDQHIKEVTNLVNDLEIREQLVHELTSHSKLNPLESLNRKIVMHTDQSGIQSVEHNIQAIEVRYMGALADVFSKTQKGLGYLIDGDKVKLLVKEIFGKPSGDTEIAGLAKSVQDTLEQLRLHYNRYGGDIKKLANYGIPQSHSHYKVIQAGQDTWVKYTLPMTDRSKYRHEDGSLMSEAEVADVLKAVYQTIASEGHNKVSVQAHAVQSETDLPVGMNMQGLHQHHRELHFKDADSWVKYQEDFGEVNFHDLLSSHVRRMATEIGLMQTFGSNPEKTVKQLGHDLLNKMMQDPKYIKEHRKIQKQAALINKHYDELAGQALPIDSNLAQVGGMLRSWTVATKMGSAFITAFSDQATMKLASEMHGMAYSKVFGKHLKQFANKEDRGFAISIGLGVREMTNALVRFGDDDLASASTKLAKANTNTRKIANAVIRSSGLNHITASAKRAFGVSLMHHVSNLNSAKKWAELGPKDKKMLEGGGITEHEWNALQLVTRTEAPTGEKLITNQDIFKMSDEDILNYYNFDKTGYTAQELADHAFRLKEQLANKYMNHVYTETNAAVLEVGTRETTMMGLGRERGTLSNELTRFFFQFKQFPLAMITRQWTRAMAQGTPQEKFVYLAKLFTYTTFMGAIVAQIQNLTQGKDLEDPTTLDFYMKAIVKGGSASFLADAISATTDPTERSVKDFIIPAAFKDVMSVGTMVSGAGKHFLDERESSYGAEAINIAKNNIPFQNVWYSRLIFDRLVIAELQELFDEDYRSRKQDRQANNYNTSYWWDLDNNEIRVPDINVNNQTP</sequence>
<evidence type="ECO:0000313" key="1">
    <source>
        <dbReference type="EMBL" id="WMG20060.1"/>
    </source>
</evidence>
<accession>A0AAJ6IHF5</accession>
<protein>
    <recommendedName>
        <fullName evidence="3">Phage-like protein</fullName>
    </recommendedName>
</protein>
<keyword evidence="2" id="KW-1185">Reference proteome</keyword>
<reference evidence="1 2" key="1">
    <citation type="submission" date="2023-04" db="EMBL/GenBank/DDBJ databases">
        <title>Acinetobacter johnsonii isolate AYTCM encoding NDM-1, OXA-58 and PER-1.</title>
        <authorList>
            <person name="Tian C."/>
            <person name="Wang S."/>
            <person name="Fan X."/>
            <person name="Xia D."/>
        </authorList>
    </citation>
    <scope>NUCLEOTIDE SEQUENCE [LARGE SCALE GENOMIC DNA]</scope>
    <source>
        <strain evidence="1 2">AYTCM</strain>
        <plasmid evidence="1 2">pAYTCM-2</plasmid>
    </source>
</reference>
<name>A0AAJ6IHF5_ACIJO</name>
<keyword evidence="1" id="KW-0614">Plasmid</keyword>
<geneLocation type="plasmid" evidence="1 2">
    <name>pAYTCM-2</name>
</geneLocation>
<dbReference type="AlphaFoldDB" id="A0AAJ6IHF5"/>
<gene>
    <name evidence="1" type="ORF">QBJ73_19175</name>
</gene>
<organism evidence="1 2">
    <name type="scientific">Acinetobacter johnsonii</name>
    <dbReference type="NCBI Taxonomy" id="40214"/>
    <lineage>
        <taxon>Bacteria</taxon>
        <taxon>Pseudomonadati</taxon>
        <taxon>Pseudomonadota</taxon>
        <taxon>Gammaproteobacteria</taxon>
        <taxon>Moraxellales</taxon>
        <taxon>Moraxellaceae</taxon>
        <taxon>Acinetobacter</taxon>
    </lineage>
</organism>